<dbReference type="Gene3D" id="2.60.40.1740">
    <property type="entry name" value="hypothetical protein (bacova_03559)"/>
    <property type="match status" value="1"/>
</dbReference>
<keyword evidence="1" id="KW-0732">Signal</keyword>
<reference evidence="3 4" key="1">
    <citation type="submission" date="2019-07" db="EMBL/GenBank/DDBJ databases">
        <title>Whole genome shotgun sequence of Segetibacter aerophilus NBRC 106135.</title>
        <authorList>
            <person name="Hosoyama A."/>
            <person name="Uohara A."/>
            <person name="Ohji S."/>
            <person name="Ichikawa N."/>
        </authorList>
    </citation>
    <scope>NUCLEOTIDE SEQUENCE [LARGE SCALE GENOMIC DNA]</scope>
    <source>
        <strain evidence="3 4">NBRC 106135</strain>
    </source>
</reference>
<feature type="signal peptide" evidence="1">
    <location>
        <begin position="1"/>
        <end position="23"/>
    </location>
</feature>
<dbReference type="InterPro" id="IPR013728">
    <property type="entry name" value="BT_3987-like_N"/>
</dbReference>
<dbReference type="Proteomes" id="UP000321513">
    <property type="component" value="Unassembled WGS sequence"/>
</dbReference>
<dbReference type="PROSITE" id="PS51257">
    <property type="entry name" value="PROKAR_LIPOPROTEIN"/>
    <property type="match status" value="1"/>
</dbReference>
<dbReference type="EMBL" id="BJYT01000005">
    <property type="protein sequence ID" value="GEO09147.1"/>
    <property type="molecule type" value="Genomic_DNA"/>
</dbReference>
<protein>
    <recommendedName>
        <fullName evidence="2">BT-3987-like N-terminal domain-containing protein</fullName>
    </recommendedName>
</protein>
<dbReference type="Pfam" id="PF08522">
    <property type="entry name" value="BT_3987-like_N"/>
    <property type="match status" value="1"/>
</dbReference>
<gene>
    <name evidence="3" type="ORF">SAE01_16430</name>
</gene>
<evidence type="ECO:0000313" key="3">
    <source>
        <dbReference type="EMBL" id="GEO09147.1"/>
    </source>
</evidence>
<evidence type="ECO:0000259" key="2">
    <source>
        <dbReference type="Pfam" id="PF08522"/>
    </source>
</evidence>
<name>A0A512BBD8_9BACT</name>
<feature type="chain" id="PRO_5021987642" description="BT-3987-like N-terminal domain-containing protein" evidence="1">
    <location>
        <begin position="24"/>
        <end position="312"/>
    </location>
</feature>
<proteinExistence type="predicted"/>
<accession>A0A512BBD8</accession>
<dbReference type="RefSeq" id="WP_147203275.1">
    <property type="nucleotide sequence ID" value="NZ_BJYT01000005.1"/>
</dbReference>
<comment type="caution">
    <text evidence="3">The sequence shown here is derived from an EMBL/GenBank/DDBJ whole genome shotgun (WGS) entry which is preliminary data.</text>
</comment>
<evidence type="ECO:0000313" key="4">
    <source>
        <dbReference type="Proteomes" id="UP000321513"/>
    </source>
</evidence>
<feature type="domain" description="BT-3987-like N-terminal" evidence="2">
    <location>
        <begin position="64"/>
        <end position="161"/>
    </location>
</feature>
<dbReference type="OrthoDB" id="1043438at2"/>
<sequence length="312" mass="33073">MKKIFFNSLLLILSISVTLSSCLKDAGYDKGLYGAIRDTEGKKYVSVGIGGLQNFSKSSILINTQKDSAITVDVTINLDYAAKTTEPQSVKIGIDNSKIAGYNSANSKNFQPVTTEMVKLGSTDLTIPAGASSVTTKLTINQAKFDPATSYLIPITILDAPGATLSSNLNTRYYNIIGNPLAGNYTVVGTRYNYTGTIGYSCGAPIPTGYGSTAASPSPKLARPVDDKTISIDYANLGGSGYQYLISIDPNNPNNAIVKSNATLLEGLPVVNYCVHTYNPATKQFHIVSLYNNGAGGSGGSDRIIDEVFTKQ</sequence>
<evidence type="ECO:0000256" key="1">
    <source>
        <dbReference type="SAM" id="SignalP"/>
    </source>
</evidence>
<organism evidence="3 4">
    <name type="scientific">Segetibacter aerophilus</name>
    <dbReference type="NCBI Taxonomy" id="670293"/>
    <lineage>
        <taxon>Bacteria</taxon>
        <taxon>Pseudomonadati</taxon>
        <taxon>Bacteroidota</taxon>
        <taxon>Chitinophagia</taxon>
        <taxon>Chitinophagales</taxon>
        <taxon>Chitinophagaceae</taxon>
        <taxon>Segetibacter</taxon>
    </lineage>
</organism>
<keyword evidence="4" id="KW-1185">Reference proteome</keyword>
<dbReference type="AlphaFoldDB" id="A0A512BBD8"/>